<dbReference type="GO" id="GO:0009630">
    <property type="term" value="P:gravitropism"/>
    <property type="evidence" value="ECO:0007669"/>
    <property type="project" value="InterPro"/>
</dbReference>
<evidence type="ECO:0000313" key="4">
    <source>
        <dbReference type="EMBL" id="KAK4368571.1"/>
    </source>
</evidence>
<comment type="caution">
    <text evidence="4">The sequence shown here is derived from an EMBL/GenBank/DDBJ whole genome shotgun (WGS) entry which is preliminary data.</text>
</comment>
<evidence type="ECO:0000313" key="5">
    <source>
        <dbReference type="Proteomes" id="UP001291623"/>
    </source>
</evidence>
<evidence type="ECO:0000256" key="2">
    <source>
        <dbReference type="ARBA" id="ARBA00024198"/>
    </source>
</evidence>
<dbReference type="AlphaFoldDB" id="A0AAE1SGV2"/>
<dbReference type="EMBL" id="JAVYJV010000006">
    <property type="protein sequence ID" value="KAK4368571.1"/>
    <property type="molecule type" value="Genomic_DNA"/>
</dbReference>
<dbReference type="PANTHER" id="PTHR34045:SF17">
    <property type="match status" value="1"/>
</dbReference>
<protein>
    <submittedName>
        <fullName evidence="4">Uncharacterized protein</fullName>
    </submittedName>
</protein>
<gene>
    <name evidence="4" type="ORF">RND71_012363</name>
</gene>
<proteinExistence type="inferred from homology"/>
<organism evidence="4 5">
    <name type="scientific">Anisodus tanguticus</name>
    <dbReference type="NCBI Taxonomy" id="243964"/>
    <lineage>
        <taxon>Eukaryota</taxon>
        <taxon>Viridiplantae</taxon>
        <taxon>Streptophyta</taxon>
        <taxon>Embryophyta</taxon>
        <taxon>Tracheophyta</taxon>
        <taxon>Spermatophyta</taxon>
        <taxon>Magnoliopsida</taxon>
        <taxon>eudicotyledons</taxon>
        <taxon>Gunneridae</taxon>
        <taxon>Pentapetalae</taxon>
        <taxon>asterids</taxon>
        <taxon>lamiids</taxon>
        <taxon>Solanales</taxon>
        <taxon>Solanaceae</taxon>
        <taxon>Solanoideae</taxon>
        <taxon>Hyoscyameae</taxon>
        <taxon>Anisodus</taxon>
    </lineage>
</organism>
<dbReference type="PANTHER" id="PTHR34045">
    <property type="entry name" value="OS03G0406300 PROTEIN"/>
    <property type="match status" value="1"/>
</dbReference>
<comment type="similarity">
    <text evidence="2">Belongs to the LAZY family.</text>
</comment>
<feature type="region of interest" description="Disordered" evidence="3">
    <location>
        <begin position="49"/>
        <end position="69"/>
    </location>
</feature>
<dbReference type="Proteomes" id="UP001291623">
    <property type="component" value="Unassembled WGS sequence"/>
</dbReference>
<name>A0AAE1SGV2_9SOLA</name>
<dbReference type="InterPro" id="IPR044683">
    <property type="entry name" value="LAZY"/>
</dbReference>
<reference evidence="4" key="1">
    <citation type="submission" date="2023-12" db="EMBL/GenBank/DDBJ databases">
        <title>Genome assembly of Anisodus tanguticus.</title>
        <authorList>
            <person name="Wang Y.-J."/>
        </authorList>
    </citation>
    <scope>NUCLEOTIDE SEQUENCE</scope>
    <source>
        <strain evidence="4">KB-2021</strain>
        <tissue evidence="4">Leaf</tissue>
    </source>
</reference>
<sequence length="307" mass="34913">MKIFNWIQSKINGKQSTNKSNPVTVTQEFSDWPNELLAIGTFGSLKDSANLNQPTCRPDHQPDQSSLTPEEVAQLHRELKHLFPEETPLSAKGSKKDLEKFFDCLQNLVDDDHKANSSDHQVLENKESIFKRSNSLVRGRGQESAQLDDTNSGISKKSLSYLIKKTLFCSAGFAPPPPQYTLRDPVLPQSKFEKSRMEKILRAILHKKIYPQATSQRGTTTRKRYLDNRCVIESDTEDEAFETVKDNGNDNGSKWDKSDSDYFFLFHLDMQIQILLKLLEELKGTNFHLLAAVVKSQVHVSLDFCHG</sequence>
<accession>A0AAE1SGV2</accession>
<dbReference type="GO" id="GO:0040008">
    <property type="term" value="P:regulation of growth"/>
    <property type="evidence" value="ECO:0007669"/>
    <property type="project" value="InterPro"/>
</dbReference>
<evidence type="ECO:0000256" key="1">
    <source>
        <dbReference type="ARBA" id="ARBA00022604"/>
    </source>
</evidence>
<keyword evidence="1" id="KW-0341">Growth regulation</keyword>
<evidence type="ECO:0000256" key="3">
    <source>
        <dbReference type="SAM" id="MobiDB-lite"/>
    </source>
</evidence>
<keyword evidence="5" id="KW-1185">Reference proteome</keyword>